<evidence type="ECO:0000256" key="1">
    <source>
        <dbReference type="ARBA" id="ARBA00004997"/>
    </source>
</evidence>
<dbReference type="GO" id="GO:0030955">
    <property type="term" value="F:potassium ion binding"/>
    <property type="evidence" value="ECO:0007669"/>
    <property type="project" value="UniProtKB-UniRule"/>
</dbReference>
<feature type="domain" description="Pyruvate kinase barrel" evidence="14">
    <location>
        <begin position="32"/>
        <end position="352"/>
    </location>
</feature>
<evidence type="ECO:0000256" key="13">
    <source>
        <dbReference type="RuleBase" id="RU000504"/>
    </source>
</evidence>
<evidence type="ECO:0000256" key="2">
    <source>
        <dbReference type="ARBA" id="ARBA00008663"/>
    </source>
</evidence>
<name>A0A6P1DNA9_9GAMM</name>
<evidence type="ECO:0000256" key="12">
    <source>
        <dbReference type="NCBIfam" id="TIGR01064"/>
    </source>
</evidence>
<keyword evidence="11 16" id="KW-0670">Pyruvate</keyword>
<dbReference type="SUPFAM" id="SSF52935">
    <property type="entry name" value="PK C-terminal domain-like"/>
    <property type="match status" value="1"/>
</dbReference>
<dbReference type="EC" id="2.7.1.40" evidence="3 12"/>
<evidence type="ECO:0000256" key="6">
    <source>
        <dbReference type="ARBA" id="ARBA00022741"/>
    </source>
</evidence>
<evidence type="ECO:0000256" key="8">
    <source>
        <dbReference type="ARBA" id="ARBA00022840"/>
    </source>
</evidence>
<keyword evidence="4 13" id="KW-0808">Transferase</keyword>
<evidence type="ECO:0000259" key="14">
    <source>
        <dbReference type="Pfam" id="PF00224"/>
    </source>
</evidence>
<dbReference type="GO" id="GO:0004743">
    <property type="term" value="F:pyruvate kinase activity"/>
    <property type="evidence" value="ECO:0007669"/>
    <property type="project" value="UniProtKB-UniRule"/>
</dbReference>
<dbReference type="InterPro" id="IPR001697">
    <property type="entry name" value="Pyr_Knase"/>
</dbReference>
<dbReference type="InterPro" id="IPR036918">
    <property type="entry name" value="Pyrv_Knase_C_sf"/>
</dbReference>
<dbReference type="AlphaFoldDB" id="A0A6P1DNA9"/>
<reference evidence="17" key="1">
    <citation type="journal article" date="2020" name="Microbiol. Resour. Announc.">
        <title>Draft Genome Sequences of Thiorhodococcus mannitoliphagus and Thiorhodococcus minor, Purple Sulfur Photosynthetic Bacteria in the Gammaproteobacterial Family Chromatiaceae.</title>
        <authorList>
            <person name="Aviles F.A."/>
            <person name="Meyer T.E."/>
            <person name="Kyndt J.A."/>
        </authorList>
    </citation>
    <scope>NUCLEOTIDE SEQUENCE [LARGE SCALE GENOMIC DNA]</scope>
    <source>
        <strain evidence="17">DSM 18266</strain>
    </source>
</reference>
<proteinExistence type="inferred from homology"/>
<keyword evidence="7 13" id="KW-0418">Kinase</keyword>
<dbReference type="InterPro" id="IPR015806">
    <property type="entry name" value="Pyrv_Knase_insert_dom_sf"/>
</dbReference>
<reference evidence="16 17" key="2">
    <citation type="submission" date="2020-02" db="EMBL/GenBank/DDBJ databases">
        <title>Genome sequences of Thiorhodococcus mannitoliphagus and Thiorhodococcus minor, purple sulfur photosynthetic bacteria in the gammaproteobacterial family, Chromatiaceae.</title>
        <authorList>
            <person name="Aviles F.A."/>
            <person name="Meyer T.E."/>
            <person name="Kyndt J.A."/>
        </authorList>
    </citation>
    <scope>NUCLEOTIDE SEQUENCE [LARGE SCALE GENOMIC DNA]</scope>
    <source>
        <strain evidence="16 17">DSM 18266</strain>
    </source>
</reference>
<keyword evidence="17" id="KW-1185">Reference proteome</keyword>
<evidence type="ECO:0000256" key="4">
    <source>
        <dbReference type="ARBA" id="ARBA00022679"/>
    </source>
</evidence>
<dbReference type="InterPro" id="IPR015795">
    <property type="entry name" value="Pyrv_Knase_C"/>
</dbReference>
<evidence type="ECO:0000259" key="15">
    <source>
        <dbReference type="Pfam" id="PF02887"/>
    </source>
</evidence>
<dbReference type="GO" id="GO:0005524">
    <property type="term" value="F:ATP binding"/>
    <property type="evidence" value="ECO:0007669"/>
    <property type="project" value="UniProtKB-KW"/>
</dbReference>
<dbReference type="Gene3D" id="3.20.20.60">
    <property type="entry name" value="Phosphoenolpyruvate-binding domains"/>
    <property type="match status" value="1"/>
</dbReference>
<keyword evidence="10 13" id="KW-0324">Glycolysis</keyword>
<comment type="caution">
    <text evidence="16">The sequence shown here is derived from an EMBL/GenBank/DDBJ whole genome shotgun (WGS) entry which is preliminary data.</text>
</comment>
<dbReference type="Gene3D" id="3.40.1380.20">
    <property type="entry name" value="Pyruvate kinase, C-terminal domain"/>
    <property type="match status" value="1"/>
</dbReference>
<comment type="similarity">
    <text evidence="2 13">Belongs to the pyruvate kinase family.</text>
</comment>
<keyword evidence="8" id="KW-0067">ATP-binding</keyword>
<evidence type="ECO:0000256" key="11">
    <source>
        <dbReference type="ARBA" id="ARBA00023317"/>
    </source>
</evidence>
<gene>
    <name evidence="16" type="primary">pyk</name>
    <name evidence="16" type="ORF">G3480_03655</name>
</gene>
<dbReference type="Pfam" id="PF00224">
    <property type="entry name" value="PK"/>
    <property type="match status" value="1"/>
</dbReference>
<dbReference type="NCBIfam" id="NF004978">
    <property type="entry name" value="PRK06354.1"/>
    <property type="match status" value="1"/>
</dbReference>
<dbReference type="NCBIfam" id="NF004491">
    <property type="entry name" value="PRK05826.1"/>
    <property type="match status" value="1"/>
</dbReference>
<dbReference type="SUPFAM" id="SSF50800">
    <property type="entry name" value="PK beta-barrel domain-like"/>
    <property type="match status" value="1"/>
</dbReference>
<keyword evidence="6" id="KW-0547">Nucleotide-binding</keyword>
<dbReference type="GO" id="GO:0016301">
    <property type="term" value="F:kinase activity"/>
    <property type="evidence" value="ECO:0007669"/>
    <property type="project" value="UniProtKB-KW"/>
</dbReference>
<dbReference type="InterPro" id="IPR015813">
    <property type="entry name" value="Pyrv/PenolPyrv_kinase-like_dom"/>
</dbReference>
<evidence type="ECO:0000313" key="17">
    <source>
        <dbReference type="Proteomes" id="UP000471640"/>
    </source>
</evidence>
<dbReference type="InterPro" id="IPR011037">
    <property type="entry name" value="Pyrv_Knase-like_insert_dom_sf"/>
</dbReference>
<organism evidence="16 17">
    <name type="scientific">Thiorhodococcus mannitoliphagus</name>
    <dbReference type="NCBI Taxonomy" id="329406"/>
    <lineage>
        <taxon>Bacteria</taxon>
        <taxon>Pseudomonadati</taxon>
        <taxon>Pseudomonadota</taxon>
        <taxon>Gammaproteobacteria</taxon>
        <taxon>Chromatiales</taxon>
        <taxon>Chromatiaceae</taxon>
        <taxon>Thiorhodococcus</taxon>
    </lineage>
</organism>
<comment type="pathway">
    <text evidence="1 13">Carbohydrate degradation; glycolysis; pyruvate from D-glyceraldehyde 3-phosphate: step 5/5.</text>
</comment>
<dbReference type="PRINTS" id="PR01050">
    <property type="entry name" value="PYRUVTKNASE"/>
</dbReference>
<evidence type="ECO:0000256" key="10">
    <source>
        <dbReference type="ARBA" id="ARBA00023152"/>
    </source>
</evidence>
<feature type="domain" description="Pyruvate kinase C-terminal" evidence="15">
    <location>
        <begin position="389"/>
        <end position="469"/>
    </location>
</feature>
<dbReference type="InterPro" id="IPR015793">
    <property type="entry name" value="Pyrv_Knase_brl"/>
</dbReference>
<dbReference type="InterPro" id="IPR040442">
    <property type="entry name" value="Pyrv_kinase-like_dom_sf"/>
</dbReference>
<accession>A0A6P1DNA9</accession>
<dbReference type="Pfam" id="PF02887">
    <property type="entry name" value="PK_C"/>
    <property type="match status" value="1"/>
</dbReference>
<dbReference type="UniPathway" id="UPA00109">
    <property type="reaction ID" value="UER00188"/>
</dbReference>
<evidence type="ECO:0000256" key="9">
    <source>
        <dbReference type="ARBA" id="ARBA00022842"/>
    </source>
</evidence>
<evidence type="ECO:0000256" key="3">
    <source>
        <dbReference type="ARBA" id="ARBA00012142"/>
    </source>
</evidence>
<evidence type="ECO:0000256" key="7">
    <source>
        <dbReference type="ARBA" id="ARBA00022777"/>
    </source>
</evidence>
<dbReference type="SUPFAM" id="SSF51621">
    <property type="entry name" value="Phosphoenolpyruvate/pyruvate domain"/>
    <property type="match status" value="1"/>
</dbReference>
<evidence type="ECO:0000313" key="16">
    <source>
        <dbReference type="EMBL" id="NEX19419.1"/>
    </source>
</evidence>
<dbReference type="FunFam" id="2.40.33.10:FF:000001">
    <property type="entry name" value="Pyruvate kinase"/>
    <property type="match status" value="1"/>
</dbReference>
<dbReference type="PANTHER" id="PTHR11817">
    <property type="entry name" value="PYRUVATE KINASE"/>
    <property type="match status" value="1"/>
</dbReference>
<comment type="catalytic activity">
    <reaction evidence="13">
        <text>pyruvate + ATP = phosphoenolpyruvate + ADP + H(+)</text>
        <dbReference type="Rhea" id="RHEA:18157"/>
        <dbReference type="ChEBI" id="CHEBI:15361"/>
        <dbReference type="ChEBI" id="CHEBI:15378"/>
        <dbReference type="ChEBI" id="CHEBI:30616"/>
        <dbReference type="ChEBI" id="CHEBI:58702"/>
        <dbReference type="ChEBI" id="CHEBI:456216"/>
        <dbReference type="EC" id="2.7.1.40"/>
    </reaction>
</comment>
<keyword evidence="9 13" id="KW-0460">Magnesium</keyword>
<evidence type="ECO:0000256" key="5">
    <source>
        <dbReference type="ARBA" id="ARBA00022723"/>
    </source>
</evidence>
<dbReference type="GO" id="GO:0000287">
    <property type="term" value="F:magnesium ion binding"/>
    <property type="evidence" value="ECO:0007669"/>
    <property type="project" value="UniProtKB-UniRule"/>
</dbReference>
<keyword evidence="5" id="KW-0479">Metal-binding</keyword>
<dbReference type="Gene3D" id="2.40.33.10">
    <property type="entry name" value="PK beta-barrel domain-like"/>
    <property type="match status" value="1"/>
</dbReference>
<protein>
    <recommendedName>
        <fullName evidence="3 12">Pyruvate kinase</fullName>
        <ecNumber evidence="3 12">2.7.1.40</ecNumber>
    </recommendedName>
</protein>
<dbReference type="EMBL" id="JAAIJR010000009">
    <property type="protein sequence ID" value="NEX19419.1"/>
    <property type="molecule type" value="Genomic_DNA"/>
</dbReference>
<dbReference type="Proteomes" id="UP000471640">
    <property type="component" value="Unassembled WGS sequence"/>
</dbReference>
<sequence length="508" mass="55294">MPGSSPIFPVIHLSSVEQYPNWEESPVKLPDHKTKIVATIGPASDAPEMLAKLMQAGLNVARLNFSHGDLDYHAEIIARIRKAAAETGRRVAIMGDLPGPKMRIGDLKEEPIELQRDEELILTTDEILGDKERVSISFPNLADAVQPGDRLYLNDGFILLKVLEVVGNDIRCSVRVGGELSSRKGLNLPGIDLGISAFTDNDREWLGFAAKHGLDAVSQSFVATEDDILAVRRAAADLDYAPFIIAKIERADALDNLERILMAADGIMVARGDLGVEIPIERIAVVQKQITELANRLGKPVITATQMLESMVTFRRPTRAEATDVANAILGGTDCVMLSAESAMGRYPVESVAMLAGIAAQVEPERSKQPFVRTMGGFNGSDQTRAVDLIAASVYHTINNSEPEVVVVPTQSGSTPRNVARFRPPVWIIAFSPNAATCQSLQFSYGIHAVQVDDDRPDWSGFVRQWLRERGVDTGLVLLTQGPTAHNPCGNYRMEILELGLQPGVHCP</sequence>
<dbReference type="NCBIfam" id="TIGR01064">
    <property type="entry name" value="pyruv_kin"/>
    <property type="match status" value="1"/>
</dbReference>